<dbReference type="InterPro" id="IPR011330">
    <property type="entry name" value="Glyco_hydro/deAcase_b/a-brl"/>
</dbReference>
<dbReference type="Proteomes" id="UP000198748">
    <property type="component" value="Unassembled WGS sequence"/>
</dbReference>
<keyword evidence="2" id="KW-0378">Hydrolase</keyword>
<feature type="chain" id="PRO_5011701061" evidence="3">
    <location>
        <begin position="28"/>
        <end position="275"/>
    </location>
</feature>
<feature type="signal peptide" evidence="3">
    <location>
        <begin position="1"/>
        <end position="27"/>
    </location>
</feature>
<name>A0A1G7F751_9BACT</name>
<dbReference type="AlphaFoldDB" id="A0A1G7F751"/>
<dbReference type="InterPro" id="IPR002509">
    <property type="entry name" value="NODB_dom"/>
</dbReference>
<organism evidence="5 6">
    <name type="scientific">Dyadobacter soli</name>
    <dbReference type="NCBI Taxonomy" id="659014"/>
    <lineage>
        <taxon>Bacteria</taxon>
        <taxon>Pseudomonadati</taxon>
        <taxon>Bacteroidota</taxon>
        <taxon>Cytophagia</taxon>
        <taxon>Cytophagales</taxon>
        <taxon>Spirosomataceae</taxon>
        <taxon>Dyadobacter</taxon>
    </lineage>
</organism>
<evidence type="ECO:0000256" key="2">
    <source>
        <dbReference type="ARBA" id="ARBA00022801"/>
    </source>
</evidence>
<evidence type="ECO:0000259" key="4">
    <source>
        <dbReference type="PROSITE" id="PS51677"/>
    </source>
</evidence>
<dbReference type="STRING" id="659014.SAMN04487996_106291"/>
<dbReference type="PROSITE" id="PS51677">
    <property type="entry name" value="NODB"/>
    <property type="match status" value="1"/>
</dbReference>
<proteinExistence type="predicted"/>
<keyword evidence="1" id="KW-0479">Metal-binding</keyword>
<dbReference type="Pfam" id="PF01522">
    <property type="entry name" value="Polysacc_deac_1"/>
    <property type="match status" value="1"/>
</dbReference>
<sequence>MKYIETFSTALNRFLWLLMAVVSGALASCGSPSGKPGAGGIAISFDDHFIKEWYELRPVFQKYNAKATFFITCPDSLNAEEVSMLKQLEKEGHEIGFHGTVHAKSTELMAAGGPEGYIKAELEPGLRHMHAAGFRPTSYAHPGGNHDDRVDSVLLAKNFTILRDVAISRRKFKGFQLYAWPPRWMNAIYYAFDRQQKVDALMIDYDEVTEEEIAEAIQEVKENGTALMVFGHEPLYSAPSNGKYGFNVSFLAAVLREAHSRKLKFYTMSELPKVK</sequence>
<dbReference type="EMBL" id="FNAN01000006">
    <property type="protein sequence ID" value="SDE71760.1"/>
    <property type="molecule type" value="Genomic_DNA"/>
</dbReference>
<keyword evidence="6" id="KW-1185">Reference proteome</keyword>
<evidence type="ECO:0000313" key="5">
    <source>
        <dbReference type="EMBL" id="SDE71760.1"/>
    </source>
</evidence>
<reference evidence="6" key="1">
    <citation type="submission" date="2016-10" db="EMBL/GenBank/DDBJ databases">
        <authorList>
            <person name="Varghese N."/>
            <person name="Submissions S."/>
        </authorList>
    </citation>
    <scope>NUCLEOTIDE SEQUENCE [LARGE SCALE GENOMIC DNA]</scope>
    <source>
        <strain evidence="6">DSM 25329</strain>
    </source>
</reference>
<protein>
    <submittedName>
        <fullName evidence="5">Polysaccharide deacetylase</fullName>
    </submittedName>
</protein>
<evidence type="ECO:0000313" key="6">
    <source>
        <dbReference type="Proteomes" id="UP000198748"/>
    </source>
</evidence>
<dbReference type="GO" id="GO:0016810">
    <property type="term" value="F:hydrolase activity, acting on carbon-nitrogen (but not peptide) bonds"/>
    <property type="evidence" value="ECO:0007669"/>
    <property type="project" value="InterPro"/>
</dbReference>
<dbReference type="InterPro" id="IPR050248">
    <property type="entry name" value="Polysacc_deacetylase_ArnD"/>
</dbReference>
<dbReference type="SUPFAM" id="SSF88713">
    <property type="entry name" value="Glycoside hydrolase/deacetylase"/>
    <property type="match status" value="1"/>
</dbReference>
<dbReference type="Gene3D" id="3.20.20.370">
    <property type="entry name" value="Glycoside hydrolase/deacetylase"/>
    <property type="match status" value="1"/>
</dbReference>
<gene>
    <name evidence="5" type="ORF">SAMN04487996_106291</name>
</gene>
<dbReference type="PANTHER" id="PTHR10587">
    <property type="entry name" value="GLYCOSYL TRANSFERASE-RELATED"/>
    <property type="match status" value="1"/>
</dbReference>
<dbReference type="OrthoDB" id="2795102at2"/>
<dbReference type="GO" id="GO:0016020">
    <property type="term" value="C:membrane"/>
    <property type="evidence" value="ECO:0007669"/>
    <property type="project" value="TreeGrafter"/>
</dbReference>
<dbReference type="PANTHER" id="PTHR10587:SF133">
    <property type="entry name" value="CHITIN DEACETYLASE 1-RELATED"/>
    <property type="match status" value="1"/>
</dbReference>
<evidence type="ECO:0000256" key="3">
    <source>
        <dbReference type="SAM" id="SignalP"/>
    </source>
</evidence>
<keyword evidence="3" id="KW-0732">Signal</keyword>
<accession>A0A1G7F751</accession>
<dbReference type="PROSITE" id="PS51257">
    <property type="entry name" value="PROKAR_LIPOPROTEIN"/>
    <property type="match status" value="1"/>
</dbReference>
<feature type="domain" description="NodB homology" evidence="4">
    <location>
        <begin position="39"/>
        <end position="275"/>
    </location>
</feature>
<dbReference type="CDD" id="cd10967">
    <property type="entry name" value="CE4_GLA_like_6s"/>
    <property type="match status" value="1"/>
</dbReference>
<dbReference type="GO" id="GO:0046872">
    <property type="term" value="F:metal ion binding"/>
    <property type="evidence" value="ECO:0007669"/>
    <property type="project" value="UniProtKB-KW"/>
</dbReference>
<dbReference type="GO" id="GO:0005975">
    <property type="term" value="P:carbohydrate metabolic process"/>
    <property type="evidence" value="ECO:0007669"/>
    <property type="project" value="InterPro"/>
</dbReference>
<evidence type="ECO:0000256" key="1">
    <source>
        <dbReference type="ARBA" id="ARBA00022723"/>
    </source>
</evidence>